<evidence type="ECO:0000256" key="1">
    <source>
        <dbReference type="SAM" id="Phobius"/>
    </source>
</evidence>
<dbReference type="Proteomes" id="UP000190162">
    <property type="component" value="Unassembled WGS sequence"/>
</dbReference>
<dbReference type="RefSeq" id="WP_078753919.1">
    <property type="nucleotide sequence ID" value="NZ_FUXU01000067.1"/>
</dbReference>
<dbReference type="InterPro" id="IPR006530">
    <property type="entry name" value="YD"/>
</dbReference>
<gene>
    <name evidence="2" type="ORF">SAMN02745132_03746</name>
</gene>
<dbReference type="Gene3D" id="2.180.10.10">
    <property type="entry name" value="RHS repeat-associated core"/>
    <property type="match status" value="1"/>
</dbReference>
<keyword evidence="1" id="KW-0472">Membrane</keyword>
<sequence length="1003" mass="108455">MSNVYSLCHGPPSIAVLGQQGQVLRGLAYHRTEEGAELDERITRNDFNVQGHLKTQVDPRLFTQNGGTVNFQRQYSLSGRTLSSDSLDKGLSKAFYDAEGRVLWQIDAKETEQSFAYDELGRPITRTETDKDQHSRIAERWVYGEKEGAPEEKNLRGRAVRFYDTAGLVDYSELGFALIGQPLQQKRQLLPMTTESDWQGEEEAQWQSVLEETVFSTLWQYTASGQLAQQTDAKGHIQRSHFDVVGRLAQSWVKVKDGAEQEVLKAVSYNASGQKLTEVSGNGVETRFSYEPKTLRLSTVKSTRSNGECVQSLSYLYDPVGNITDIQDTNVATRYYKNQKTDGNKTFVYDSLYQLISGGGRENSDGSGNHDDAALQSIDSDNYIAYTRSYGYDRGGNLTQVKHNGATQFTRNIAVSECSNHALIDKDNNLTTDGIEEQFDAAGNQLSLDNGNALSWNTAGQLSSVTMIARANEPDDAEYYQYSGKGMRVRKKDSRQASGTVNTQEVIYLPGLELRCSKNGDVISEALETLTLSASGQHQARLLNWTEGKPTDIDNHQVRFSLNDQLGSSVIELDYNANILTKEEYYPFGGTSVRASKSETEVKYKTVRYSGKERDSSGLYYYGFRYYQPWSGRWLSADPAGTIDGLNLYRMVRNNPTTSRDPNGLFSIANTLVHKGLKKADKYIDNKITHYLEKKGCKTSTILKVNKVRRTIFMGIGLGSLIGGIASGFGAGLGVAIGVGAIGFAIGASVGWFANKLSNKFAGAMAEKVQGSSDTVQMAAGGTVAAASATLHNASARGTVIATGGGVVSGYVGAKLDDAKRGMGGANAAGAAVGYVDNKTAGGKARIPVEVGAVAGGVVGGLMVGTDYDTAAIGEWAGYGAMKGGDYGRQIDKAITKAAISVSVDVSSYCLNLPELPIPEKLRDGAENFAANYLLKDGGAFEWAGAAAGGVAAGSYKAADEYTEGEVTRINESGQEATSTVSWEKLSNAFWNYFGSGMEASEA</sequence>
<feature type="transmembrane region" description="Helical" evidence="1">
    <location>
        <begin position="735"/>
        <end position="755"/>
    </location>
</feature>
<keyword evidence="1" id="KW-1133">Transmembrane helix</keyword>
<reference evidence="3" key="1">
    <citation type="submission" date="2017-02" db="EMBL/GenBank/DDBJ databases">
        <authorList>
            <person name="Varghese N."/>
            <person name="Submissions S."/>
        </authorList>
    </citation>
    <scope>NUCLEOTIDE SEQUENCE [LARGE SCALE GENOMIC DNA]</scope>
    <source>
        <strain evidence="3">DSM 22720</strain>
    </source>
</reference>
<dbReference type="OrthoDB" id="9816400at2"/>
<dbReference type="InterPro" id="IPR022385">
    <property type="entry name" value="Rhs_assc_core"/>
</dbReference>
<dbReference type="NCBIfam" id="TIGR01643">
    <property type="entry name" value="YD_repeat_2x"/>
    <property type="match status" value="1"/>
</dbReference>
<evidence type="ECO:0000313" key="2">
    <source>
        <dbReference type="EMBL" id="SKA63460.1"/>
    </source>
</evidence>
<keyword evidence="3" id="KW-1185">Reference proteome</keyword>
<dbReference type="PANTHER" id="PTHR32305:SF15">
    <property type="entry name" value="PROTEIN RHSA-RELATED"/>
    <property type="match status" value="1"/>
</dbReference>
<dbReference type="NCBIfam" id="TIGR03696">
    <property type="entry name" value="Rhs_assc_core"/>
    <property type="match status" value="1"/>
</dbReference>
<accession>A0A1T4VES3</accession>
<dbReference type="AlphaFoldDB" id="A0A1T4VES3"/>
<proteinExistence type="predicted"/>
<keyword evidence="1" id="KW-0812">Transmembrane</keyword>
<protein>
    <submittedName>
        <fullName evidence="2">Insecticidal toxin complex protein TccC</fullName>
    </submittedName>
</protein>
<dbReference type="PANTHER" id="PTHR32305">
    <property type="match status" value="1"/>
</dbReference>
<dbReference type="EMBL" id="FUXU01000067">
    <property type="protein sequence ID" value="SKA63460.1"/>
    <property type="molecule type" value="Genomic_DNA"/>
</dbReference>
<organism evidence="2 3">
    <name type="scientific">Enterovibrio nigricans DSM 22720</name>
    <dbReference type="NCBI Taxonomy" id="1121868"/>
    <lineage>
        <taxon>Bacteria</taxon>
        <taxon>Pseudomonadati</taxon>
        <taxon>Pseudomonadota</taxon>
        <taxon>Gammaproteobacteria</taxon>
        <taxon>Vibrionales</taxon>
        <taxon>Vibrionaceae</taxon>
        <taxon>Enterovibrio</taxon>
    </lineage>
</organism>
<evidence type="ECO:0000313" key="3">
    <source>
        <dbReference type="Proteomes" id="UP000190162"/>
    </source>
</evidence>
<dbReference type="InterPro" id="IPR050708">
    <property type="entry name" value="T6SS_VgrG/RHS"/>
</dbReference>
<feature type="transmembrane region" description="Helical" evidence="1">
    <location>
        <begin position="711"/>
        <end position="729"/>
    </location>
</feature>
<name>A0A1T4VES3_9GAMM</name>